<dbReference type="PROSITE" id="PS50005">
    <property type="entry name" value="TPR"/>
    <property type="match status" value="1"/>
</dbReference>
<dbReference type="HOGENOM" id="CLU_1584618_0_0_5"/>
<dbReference type="InterPro" id="IPR011990">
    <property type="entry name" value="TPR-like_helical_dom_sf"/>
</dbReference>
<dbReference type="KEGG" id="mmn:midi_00620"/>
<dbReference type="InterPro" id="IPR019734">
    <property type="entry name" value="TPR_rpt"/>
</dbReference>
<name>F7XW70_MIDMI</name>
<proteinExistence type="predicted"/>
<dbReference type="Pfam" id="PF13424">
    <property type="entry name" value="TPR_12"/>
    <property type="match status" value="1"/>
</dbReference>
<protein>
    <submittedName>
        <fullName evidence="4">Uncharacterized protein</fullName>
    </submittedName>
</protein>
<dbReference type="EMBL" id="CP002130">
    <property type="protein sequence ID" value="AEI88919.1"/>
    <property type="molecule type" value="Genomic_DNA"/>
</dbReference>
<dbReference type="STRING" id="696127.midi_00620"/>
<dbReference type="Proteomes" id="UP000006639">
    <property type="component" value="Chromosome"/>
</dbReference>
<evidence type="ECO:0000313" key="5">
    <source>
        <dbReference type="Proteomes" id="UP000006639"/>
    </source>
</evidence>
<evidence type="ECO:0000256" key="3">
    <source>
        <dbReference type="PROSITE-ProRule" id="PRU00339"/>
    </source>
</evidence>
<accession>F7XW70</accession>
<keyword evidence="1" id="KW-0677">Repeat</keyword>
<reference evidence="4 5" key="1">
    <citation type="journal article" date="2011" name="Mol. Biol. Evol.">
        <title>Phylogenomic evidence for the presence of a flagellum and cbb3 oxidase in the free-living mitochondrial ancestor.</title>
        <authorList>
            <person name="Sassera D."/>
            <person name="Lo N."/>
            <person name="Epis S."/>
            <person name="D'Auria G."/>
            <person name="Montagna M."/>
            <person name="Comandatore F."/>
            <person name="Horner D."/>
            <person name="Pereto J."/>
            <person name="Luciano A.M."/>
            <person name="Franciosi F."/>
            <person name="Ferri E."/>
            <person name="Crotti E."/>
            <person name="Bazzocchi C."/>
            <person name="Daffonchio D."/>
            <person name="Sacchi L."/>
            <person name="Moya A."/>
            <person name="Latorre A."/>
            <person name="Bandi C."/>
        </authorList>
    </citation>
    <scope>NUCLEOTIDE SEQUENCE [LARGE SCALE GENOMIC DNA]</scope>
    <source>
        <strain evidence="4 5">IricVA</strain>
    </source>
</reference>
<evidence type="ECO:0000256" key="2">
    <source>
        <dbReference type="ARBA" id="ARBA00022803"/>
    </source>
</evidence>
<feature type="repeat" description="TPR" evidence="3">
    <location>
        <begin position="2"/>
        <end position="35"/>
    </location>
</feature>
<dbReference type="AlphaFoldDB" id="F7XW70"/>
<dbReference type="PANTHER" id="PTHR45641:SF1">
    <property type="entry name" value="AAA+ ATPASE DOMAIN-CONTAINING PROTEIN"/>
    <property type="match status" value="1"/>
</dbReference>
<keyword evidence="2 3" id="KW-0802">TPR repeat</keyword>
<dbReference type="SMART" id="SM00028">
    <property type="entry name" value="TPR"/>
    <property type="match status" value="2"/>
</dbReference>
<dbReference type="Gene3D" id="1.25.40.10">
    <property type="entry name" value="Tetratricopeptide repeat domain"/>
    <property type="match status" value="2"/>
</dbReference>
<evidence type="ECO:0000256" key="1">
    <source>
        <dbReference type="ARBA" id="ARBA00022737"/>
    </source>
</evidence>
<dbReference type="PANTHER" id="PTHR45641">
    <property type="entry name" value="TETRATRICOPEPTIDE REPEAT PROTEIN (AFU_ORTHOLOGUE AFUA_6G03870)"/>
    <property type="match status" value="1"/>
</dbReference>
<dbReference type="SUPFAM" id="SSF48452">
    <property type="entry name" value="TPR-like"/>
    <property type="match status" value="2"/>
</dbReference>
<keyword evidence="5" id="KW-1185">Reference proteome</keyword>
<sequence length="168" mass="19726">MADIYLDIADFYANQQETEKSLSHYEQALSICEQINSKEKVADILYSIGKLHYNNNNFIEVLWPYEKAPSILNQLIAEQSKKRYYEKMATIYFDIAGFHHQVKEFQEVLPFYQKALKIRIALFGQNNLEVAAVCKSMANFHKEHLYYPESLSLYERVLAIKKCRLSAR</sequence>
<gene>
    <name evidence="4" type="ordered locus">midi_00620</name>
</gene>
<organism evidence="4 5">
    <name type="scientific">Midichloria mitochondrii (strain IricVA)</name>
    <dbReference type="NCBI Taxonomy" id="696127"/>
    <lineage>
        <taxon>Bacteria</taxon>
        <taxon>Pseudomonadati</taxon>
        <taxon>Pseudomonadota</taxon>
        <taxon>Alphaproteobacteria</taxon>
        <taxon>Rickettsiales</taxon>
        <taxon>Candidatus Midichloriaceae</taxon>
        <taxon>Candidatus Midichloria</taxon>
    </lineage>
</organism>
<dbReference type="OrthoDB" id="9771112at2"/>
<dbReference type="RefSeq" id="WP_013951128.1">
    <property type="nucleotide sequence ID" value="NC_015722.1"/>
</dbReference>
<evidence type="ECO:0000313" key="4">
    <source>
        <dbReference type="EMBL" id="AEI88919.1"/>
    </source>
</evidence>